<evidence type="ECO:0000256" key="3">
    <source>
        <dbReference type="PROSITE-ProRule" id="PRU00339"/>
    </source>
</evidence>
<dbReference type="GO" id="GO:0000030">
    <property type="term" value="F:mannosyltransferase activity"/>
    <property type="evidence" value="ECO:0007669"/>
    <property type="project" value="TreeGrafter"/>
</dbReference>
<evidence type="ECO:0000313" key="5">
    <source>
        <dbReference type="EMBL" id="KYF59536.1"/>
    </source>
</evidence>
<dbReference type="InterPro" id="IPR019734">
    <property type="entry name" value="TPR_rpt"/>
</dbReference>
<sequence>MTSQRHMTAATRAGCIRSAAAVLSLWSLLPLSPAACGGAQPAAQAGEARSVAEYDLARDALQRGQLREALAHVEEALSLDEDNAEAAYLGAVILLGFCASDARSSDCRFDSAEKMARRALEANPEMRDAKNTLGVVLVHQGRYDEAIAVLKPLTEDILYASPEKSWGNLGWAYLLKGSNDEAIDALRRAVAAQPLFCVGQYRLGLAYEKRGELDLAREAFTRAVETDQPECRRLQDAFDARARVAEKRGLVDEARADLERCREIAATTPVGQRCAAQLQTLQ</sequence>
<dbReference type="GO" id="GO:0030968">
    <property type="term" value="P:endoplasmic reticulum unfolded protein response"/>
    <property type="evidence" value="ECO:0007669"/>
    <property type="project" value="TreeGrafter"/>
</dbReference>
<comment type="caution">
    <text evidence="5">The sequence shown here is derived from an EMBL/GenBank/DDBJ whole genome shotgun (WGS) entry which is preliminary data.</text>
</comment>
<dbReference type="Pfam" id="PF13432">
    <property type="entry name" value="TPR_16"/>
    <property type="match status" value="2"/>
</dbReference>
<name>A0A150PVM6_SORCE</name>
<dbReference type="InterPro" id="IPR052346">
    <property type="entry name" value="O-mannosyl-transferase_TMTC"/>
</dbReference>
<protein>
    <submittedName>
        <fullName evidence="5">Uncharacterized protein</fullName>
    </submittedName>
</protein>
<accession>A0A150PVM6</accession>
<dbReference type="SMART" id="SM00028">
    <property type="entry name" value="TPR"/>
    <property type="match status" value="4"/>
</dbReference>
<dbReference type="GO" id="GO:0035269">
    <property type="term" value="P:protein O-linked glycosylation via mannose"/>
    <property type="evidence" value="ECO:0007669"/>
    <property type="project" value="TreeGrafter"/>
</dbReference>
<dbReference type="PANTHER" id="PTHR44227:SF3">
    <property type="entry name" value="PROTEIN O-MANNOSYL-TRANSFERASE TMTC4"/>
    <property type="match status" value="1"/>
</dbReference>
<dbReference type="Pfam" id="PF13181">
    <property type="entry name" value="TPR_8"/>
    <property type="match status" value="2"/>
</dbReference>
<feature type="signal peptide" evidence="4">
    <location>
        <begin position="1"/>
        <end position="35"/>
    </location>
</feature>
<dbReference type="Proteomes" id="UP000075420">
    <property type="component" value="Unassembled WGS sequence"/>
</dbReference>
<keyword evidence="1" id="KW-0677">Repeat</keyword>
<gene>
    <name evidence="5" type="ORF">BE08_13195</name>
</gene>
<evidence type="ECO:0000256" key="2">
    <source>
        <dbReference type="ARBA" id="ARBA00022803"/>
    </source>
</evidence>
<feature type="repeat" description="TPR" evidence="3">
    <location>
        <begin position="50"/>
        <end position="83"/>
    </location>
</feature>
<dbReference type="SUPFAM" id="SSF48452">
    <property type="entry name" value="TPR-like"/>
    <property type="match status" value="1"/>
</dbReference>
<evidence type="ECO:0000256" key="1">
    <source>
        <dbReference type="ARBA" id="ARBA00022737"/>
    </source>
</evidence>
<proteinExistence type="predicted"/>
<evidence type="ECO:0000256" key="4">
    <source>
        <dbReference type="SAM" id="SignalP"/>
    </source>
</evidence>
<keyword evidence="4" id="KW-0732">Signal</keyword>
<dbReference type="EMBL" id="JELY01000401">
    <property type="protein sequence ID" value="KYF59536.1"/>
    <property type="molecule type" value="Genomic_DNA"/>
</dbReference>
<dbReference type="Gene3D" id="1.25.40.10">
    <property type="entry name" value="Tetratricopeptide repeat domain"/>
    <property type="match status" value="2"/>
</dbReference>
<organism evidence="5 6">
    <name type="scientific">Sorangium cellulosum</name>
    <name type="common">Polyangium cellulosum</name>
    <dbReference type="NCBI Taxonomy" id="56"/>
    <lineage>
        <taxon>Bacteria</taxon>
        <taxon>Pseudomonadati</taxon>
        <taxon>Myxococcota</taxon>
        <taxon>Polyangia</taxon>
        <taxon>Polyangiales</taxon>
        <taxon>Polyangiaceae</taxon>
        <taxon>Sorangium</taxon>
    </lineage>
</organism>
<feature type="repeat" description="TPR" evidence="3">
    <location>
        <begin position="163"/>
        <end position="196"/>
    </location>
</feature>
<dbReference type="PROSITE" id="PS50005">
    <property type="entry name" value="TPR"/>
    <property type="match status" value="3"/>
</dbReference>
<feature type="repeat" description="TPR" evidence="3">
    <location>
        <begin position="197"/>
        <end position="230"/>
    </location>
</feature>
<reference evidence="5 6" key="1">
    <citation type="submission" date="2014-02" db="EMBL/GenBank/DDBJ databases">
        <title>The small core and large imbalanced accessory genome model reveals a collaborative survival strategy of Sorangium cellulosum strains in nature.</title>
        <authorList>
            <person name="Han K."/>
            <person name="Peng R."/>
            <person name="Blom J."/>
            <person name="Li Y.-Z."/>
        </authorList>
    </citation>
    <scope>NUCLEOTIDE SEQUENCE [LARGE SCALE GENOMIC DNA]</scope>
    <source>
        <strain evidence="5 6">So0157-25</strain>
    </source>
</reference>
<keyword evidence="2 3" id="KW-0802">TPR repeat</keyword>
<dbReference type="AlphaFoldDB" id="A0A150PVM6"/>
<feature type="chain" id="PRO_5007566295" evidence="4">
    <location>
        <begin position="36"/>
        <end position="282"/>
    </location>
</feature>
<evidence type="ECO:0000313" key="6">
    <source>
        <dbReference type="Proteomes" id="UP000075420"/>
    </source>
</evidence>
<dbReference type="PANTHER" id="PTHR44227">
    <property type="match status" value="1"/>
</dbReference>
<dbReference type="InterPro" id="IPR011990">
    <property type="entry name" value="TPR-like_helical_dom_sf"/>
</dbReference>